<dbReference type="EMBL" id="CZPZ01000036">
    <property type="protein sequence ID" value="CUS39985.1"/>
    <property type="molecule type" value="Genomic_DNA"/>
</dbReference>
<dbReference type="AlphaFoldDB" id="A0A0S4LR50"/>
<organism evidence="1 2">
    <name type="scientific">Candidatus Nitrospira nitrificans</name>
    <dbReference type="NCBI Taxonomy" id="1742973"/>
    <lineage>
        <taxon>Bacteria</taxon>
        <taxon>Pseudomonadati</taxon>
        <taxon>Nitrospirota</taxon>
        <taxon>Nitrospiria</taxon>
        <taxon>Nitrospirales</taxon>
        <taxon>Nitrospiraceae</taxon>
        <taxon>Nitrospira</taxon>
    </lineage>
</organism>
<accession>A0A0S4LR50</accession>
<dbReference type="STRING" id="1742973.COMA2_90164"/>
<name>A0A0S4LR50_9BACT</name>
<protein>
    <submittedName>
        <fullName evidence="1">Uncharacterized protein</fullName>
    </submittedName>
</protein>
<reference evidence="2" key="1">
    <citation type="submission" date="2015-10" db="EMBL/GenBank/DDBJ databases">
        <authorList>
            <person name="Luecker S."/>
            <person name="Luecker S."/>
        </authorList>
    </citation>
    <scope>NUCLEOTIDE SEQUENCE [LARGE SCALE GENOMIC DNA]</scope>
</reference>
<proteinExistence type="predicted"/>
<evidence type="ECO:0000313" key="2">
    <source>
        <dbReference type="Proteomes" id="UP000198736"/>
    </source>
</evidence>
<keyword evidence="2" id="KW-1185">Reference proteome</keyword>
<gene>
    <name evidence="1" type="ORF">COMA2_90164</name>
</gene>
<dbReference type="Proteomes" id="UP000198736">
    <property type="component" value="Unassembled WGS sequence"/>
</dbReference>
<evidence type="ECO:0000313" key="1">
    <source>
        <dbReference type="EMBL" id="CUS39985.1"/>
    </source>
</evidence>
<sequence>MMRAMGNVSAMSRAEKAALITPWINPEERITVQFDDQRDVNTIVTGCGERLVDLELETNIPHIRQKLSMPLSDIEVSEDPTHYTRDPDKPLQFKRLLLIVNGKRPAMVY</sequence>